<sequence>MVEGVGPTLNPSPVERDLKKLLGWHPFSTGEGAGG</sequence>
<organism evidence="1 2">
    <name type="scientific">Adhaeribacter pallidiroseus</name>
    <dbReference type="NCBI Taxonomy" id="2072847"/>
    <lineage>
        <taxon>Bacteria</taxon>
        <taxon>Pseudomonadati</taxon>
        <taxon>Bacteroidota</taxon>
        <taxon>Cytophagia</taxon>
        <taxon>Cytophagales</taxon>
        <taxon>Hymenobacteraceae</taxon>
        <taxon>Adhaeribacter</taxon>
    </lineage>
</organism>
<evidence type="ECO:0000313" key="2">
    <source>
        <dbReference type="Proteomes" id="UP000253919"/>
    </source>
</evidence>
<dbReference type="AlphaFoldDB" id="A0A369QR70"/>
<reference evidence="1 2" key="1">
    <citation type="submission" date="2018-04" db="EMBL/GenBank/DDBJ databases">
        <title>Adhaeribacter sp. HMF7616 genome sequencing and assembly.</title>
        <authorList>
            <person name="Kang H."/>
            <person name="Kang J."/>
            <person name="Cha I."/>
            <person name="Kim H."/>
            <person name="Joh K."/>
        </authorList>
    </citation>
    <scope>NUCLEOTIDE SEQUENCE [LARGE SCALE GENOMIC DNA]</scope>
    <source>
        <strain evidence="1 2">HMF7616</strain>
    </source>
</reference>
<keyword evidence="2" id="KW-1185">Reference proteome</keyword>
<dbReference type="EMBL" id="QASA01000001">
    <property type="protein sequence ID" value="RDC65329.1"/>
    <property type="molecule type" value="Genomic_DNA"/>
</dbReference>
<gene>
    <name evidence="1" type="ORF">AHMF7616_03959</name>
</gene>
<protein>
    <submittedName>
        <fullName evidence="1">Uncharacterized protein</fullName>
    </submittedName>
</protein>
<proteinExistence type="predicted"/>
<name>A0A369QR70_9BACT</name>
<accession>A0A369QR70</accession>
<comment type="caution">
    <text evidence="1">The sequence shown here is derived from an EMBL/GenBank/DDBJ whole genome shotgun (WGS) entry which is preliminary data.</text>
</comment>
<evidence type="ECO:0000313" key="1">
    <source>
        <dbReference type="EMBL" id="RDC65329.1"/>
    </source>
</evidence>
<dbReference type="Proteomes" id="UP000253919">
    <property type="component" value="Unassembled WGS sequence"/>
</dbReference>